<evidence type="ECO:0000313" key="3">
    <source>
        <dbReference type="Proteomes" id="UP001217089"/>
    </source>
</evidence>
<keyword evidence="1" id="KW-0812">Transmembrane</keyword>
<evidence type="ECO:0000313" key="2">
    <source>
        <dbReference type="EMBL" id="KAJ8306643.1"/>
    </source>
</evidence>
<gene>
    <name evidence="2" type="ORF">KUTeg_017188</name>
</gene>
<keyword evidence="1" id="KW-1133">Transmembrane helix</keyword>
<protein>
    <submittedName>
        <fullName evidence="2">Uncharacterized protein</fullName>
    </submittedName>
</protein>
<accession>A0ABQ9ETL1</accession>
<feature type="transmembrane region" description="Helical" evidence="1">
    <location>
        <begin position="18"/>
        <end position="38"/>
    </location>
</feature>
<name>A0ABQ9ETL1_TEGGR</name>
<sequence length="117" mass="13472">MSRPKSLKTISISCDIKFLELILILKAFCIWALVAVLNKKTSKSKRVMKLVRQLVLQSMLHNVQFKAMHTAGKSIVIADALSRQQWSRFHQLFQERDLLLTPVPLPFNSLKLNVKKD</sequence>
<organism evidence="2 3">
    <name type="scientific">Tegillarca granosa</name>
    <name type="common">Malaysian cockle</name>
    <name type="synonym">Anadara granosa</name>
    <dbReference type="NCBI Taxonomy" id="220873"/>
    <lineage>
        <taxon>Eukaryota</taxon>
        <taxon>Metazoa</taxon>
        <taxon>Spiralia</taxon>
        <taxon>Lophotrochozoa</taxon>
        <taxon>Mollusca</taxon>
        <taxon>Bivalvia</taxon>
        <taxon>Autobranchia</taxon>
        <taxon>Pteriomorphia</taxon>
        <taxon>Arcoida</taxon>
        <taxon>Arcoidea</taxon>
        <taxon>Arcidae</taxon>
        <taxon>Tegillarca</taxon>
    </lineage>
</organism>
<dbReference type="EMBL" id="JARBDR010000813">
    <property type="protein sequence ID" value="KAJ8306643.1"/>
    <property type="molecule type" value="Genomic_DNA"/>
</dbReference>
<evidence type="ECO:0000256" key="1">
    <source>
        <dbReference type="SAM" id="Phobius"/>
    </source>
</evidence>
<proteinExistence type="predicted"/>
<keyword evidence="1" id="KW-0472">Membrane</keyword>
<dbReference type="Proteomes" id="UP001217089">
    <property type="component" value="Unassembled WGS sequence"/>
</dbReference>
<reference evidence="2 3" key="1">
    <citation type="submission" date="2022-12" db="EMBL/GenBank/DDBJ databases">
        <title>Chromosome-level genome of Tegillarca granosa.</title>
        <authorList>
            <person name="Kim J."/>
        </authorList>
    </citation>
    <scope>NUCLEOTIDE SEQUENCE [LARGE SCALE GENOMIC DNA]</scope>
    <source>
        <strain evidence="2">Teg-2019</strain>
        <tissue evidence="2">Adductor muscle</tissue>
    </source>
</reference>
<comment type="caution">
    <text evidence="2">The sequence shown here is derived from an EMBL/GenBank/DDBJ whole genome shotgun (WGS) entry which is preliminary data.</text>
</comment>
<keyword evidence="3" id="KW-1185">Reference proteome</keyword>